<evidence type="ECO:0000313" key="1">
    <source>
        <dbReference type="EMBL" id="CAG7909518.1"/>
    </source>
</evidence>
<accession>A0A8D9MEW7</accession>
<dbReference type="Gramene" id="A10p07640.2_BraZ1">
    <property type="protein sequence ID" value="A10p07640.2_BraZ1.CDS.1"/>
    <property type="gene ID" value="A10g07640.2_BraZ1"/>
</dbReference>
<dbReference type="EMBL" id="LS974626">
    <property type="protein sequence ID" value="CAG7909518.1"/>
    <property type="molecule type" value="Genomic_DNA"/>
</dbReference>
<protein>
    <submittedName>
        <fullName evidence="1">Uncharacterized protein</fullName>
    </submittedName>
</protein>
<name>A0A8D9MEW7_BRACM</name>
<evidence type="ECO:0000313" key="2">
    <source>
        <dbReference type="Proteomes" id="UP000694005"/>
    </source>
</evidence>
<proteinExistence type="predicted"/>
<reference evidence="1 2" key="1">
    <citation type="submission" date="2021-07" db="EMBL/GenBank/DDBJ databases">
        <authorList>
            <consortium name="Genoscope - CEA"/>
            <person name="William W."/>
        </authorList>
    </citation>
    <scope>NUCLEOTIDE SEQUENCE [LARGE SCALE GENOMIC DNA]</scope>
</reference>
<gene>
    <name evidence="1" type="ORF">BRAPAZ1V2_A10P07640.2</name>
</gene>
<dbReference type="Proteomes" id="UP000694005">
    <property type="component" value="Chromosome A10"/>
</dbReference>
<sequence>MFSTQLRSSSKKNQIKQSSYVTVMSFTNQEIFSFRKFNEPYMYHLTNYVTANKHIS</sequence>
<dbReference type="AlphaFoldDB" id="A0A8D9MEW7"/>
<organism evidence="1 2">
    <name type="scientific">Brassica campestris</name>
    <name type="common">Field mustard</name>
    <dbReference type="NCBI Taxonomy" id="3711"/>
    <lineage>
        <taxon>Eukaryota</taxon>
        <taxon>Viridiplantae</taxon>
        <taxon>Streptophyta</taxon>
        <taxon>Embryophyta</taxon>
        <taxon>Tracheophyta</taxon>
        <taxon>Spermatophyta</taxon>
        <taxon>Magnoliopsida</taxon>
        <taxon>eudicotyledons</taxon>
        <taxon>Gunneridae</taxon>
        <taxon>Pentapetalae</taxon>
        <taxon>rosids</taxon>
        <taxon>malvids</taxon>
        <taxon>Brassicales</taxon>
        <taxon>Brassicaceae</taxon>
        <taxon>Brassiceae</taxon>
        <taxon>Brassica</taxon>
    </lineage>
</organism>